<dbReference type="PANTHER" id="PTHR19879:SF9">
    <property type="entry name" value="TRANSCRIPTION INITIATION FACTOR TFIID SUBUNIT 5"/>
    <property type="match status" value="1"/>
</dbReference>
<feature type="domain" description="Protein kinase" evidence="2">
    <location>
        <begin position="17"/>
        <end position="276"/>
    </location>
</feature>
<protein>
    <recommendedName>
        <fullName evidence="2">Protein kinase domain-containing protein</fullName>
    </recommendedName>
</protein>
<dbReference type="PROSITE" id="PS50011">
    <property type="entry name" value="PROTEIN_KINASE_DOM"/>
    <property type="match status" value="1"/>
</dbReference>
<dbReference type="GO" id="GO:0005524">
    <property type="term" value="F:ATP binding"/>
    <property type="evidence" value="ECO:0007669"/>
    <property type="project" value="InterPro"/>
</dbReference>
<dbReference type="SUPFAM" id="SSF50998">
    <property type="entry name" value="Quinoprotein alcohol dehydrogenase-like"/>
    <property type="match status" value="1"/>
</dbReference>
<sequence>MAMPLLSPADPRQLGEYWLVRRIEAGGQGIVYEAYDPSGDRVAVKVLQAGLAGQADLRARFAKELAAARRVSPFCTARVITAELDEALPYIVSEYIEGPTLQRAVEERGPYRGGELYRLATAVATALTAIHEAGVTHRDLKPHNVVLGPDGPRVIDFGIARIEGTTLTAETGRPLGTPAYMSPEQVNLGPGGPASDVWAWGATILFAAAGRAPFAAENVGAVYHRILNARPDLSPLEGTLRALVGMALSADPRDRPGARSLLMGLVGGGDEAIPLLRAGSDAARGVRMPPDMAGRSLGEVAEQLYARLSPDDRSLVPKLLLRLVLPGDGADDALRKARRDDLVGGALDPLSVERVLHDFVSEGLLVRDGDTLSVASAALLRAWPRMREWIETGREDLRVHGPLSEAARTWTENGRRPADLYRGTALRTALAWAEQAGGGFLTLNLLERSFLDASAAHERLQDRRRRQLKAGVAVLTMAALTATGVAVVRGGSDARRRDLNAAVRTARLADGLRASRPREAMLLSVAAWKLAPQEPAAVGALYSALAQREIDVFIPPKPDGETHYDLGADGTSLVTLDGGTATLMRVPGGGRLGGADGVGRGARSIALSPDGRRLAVGTKTSIDVWDLTTGRRTDWFGKGALRLSFNRTGTALVALRVPGEWEVWDLTDAQAPPLVRSDLDLFDLKVSDDGRTMVEILQNGRYRLRDRRGPLTPPGGADPAKGYAAAFSPDGGTLAVADGADVRFWDITAGRWLTATMYGARATTVDFSRDGGHLVTYDETAVRVWTRDGAPILRHPIKDVSALRFGPGERTLDCLRSNGEVTVLDVAGLTRPKALVSGAVSGAFSRDTRYAVLQGRTTSLVEVGSGRPLRRLRAAAAYRGTVAFSPDGRLLAVGAHGRNRVTVFDVPSGTVRHVLRADGSSVGGLAFNPRDGALAIASFDEIWRKVQIRDPRRDSPPGRLDHAGDGTLTFSPDGRSLAVGGADDSAVIDLATGLARDRPFGEREGGVLAIAYSPDGGTVATGWKDVGPDLWDAGKLERVRSLDVAGEESEQFTAAAFSPDGGVLAAGGSSGRVWLWNVADGTRLGLPVPSHSGGLLALSFSPDGSTLYSLGADGALRALPIAPGKAAEDVCDRAGAPLSEDQWESYIFDSPVRRVC</sequence>
<keyword evidence="4" id="KW-1185">Reference proteome</keyword>
<dbReference type="Gene3D" id="3.30.200.20">
    <property type="entry name" value="Phosphorylase Kinase, domain 1"/>
    <property type="match status" value="1"/>
</dbReference>
<evidence type="ECO:0000259" key="2">
    <source>
        <dbReference type="PROSITE" id="PS50011"/>
    </source>
</evidence>
<dbReference type="Pfam" id="PF00400">
    <property type="entry name" value="WD40"/>
    <property type="match status" value="2"/>
</dbReference>
<dbReference type="Proteomes" id="UP000634476">
    <property type="component" value="Unassembled WGS sequence"/>
</dbReference>
<dbReference type="InterPro" id="IPR049052">
    <property type="entry name" value="nSTAND1"/>
</dbReference>
<evidence type="ECO:0000256" key="1">
    <source>
        <dbReference type="PROSITE-ProRule" id="PRU00221"/>
    </source>
</evidence>
<dbReference type="Pfam" id="PF00069">
    <property type="entry name" value="Pkinase"/>
    <property type="match status" value="1"/>
</dbReference>
<evidence type="ECO:0000313" key="3">
    <source>
        <dbReference type="EMBL" id="GII03677.1"/>
    </source>
</evidence>
<dbReference type="InterPro" id="IPR011009">
    <property type="entry name" value="Kinase-like_dom_sf"/>
</dbReference>
<name>A0A8J3T071_9ACTN</name>
<dbReference type="SUPFAM" id="SSF63829">
    <property type="entry name" value="Calcium-dependent phosphotriesterase"/>
    <property type="match status" value="1"/>
</dbReference>
<dbReference type="SMART" id="SM00320">
    <property type="entry name" value="WD40"/>
    <property type="match status" value="8"/>
</dbReference>
<dbReference type="InterPro" id="IPR000719">
    <property type="entry name" value="Prot_kinase_dom"/>
</dbReference>
<dbReference type="Gene3D" id="1.10.510.10">
    <property type="entry name" value="Transferase(Phosphotransferase) domain 1"/>
    <property type="match status" value="1"/>
</dbReference>
<dbReference type="Gene3D" id="2.130.10.10">
    <property type="entry name" value="YVTN repeat-like/Quinoprotein amine dehydrogenase"/>
    <property type="match status" value="3"/>
</dbReference>
<dbReference type="SUPFAM" id="SSF56112">
    <property type="entry name" value="Protein kinase-like (PK-like)"/>
    <property type="match status" value="1"/>
</dbReference>
<comment type="caution">
    <text evidence="3">The sequence shown here is derived from an EMBL/GenBank/DDBJ whole genome shotgun (WGS) entry which is preliminary data.</text>
</comment>
<accession>A0A8J3T071</accession>
<dbReference type="InterPro" id="IPR015943">
    <property type="entry name" value="WD40/YVTN_repeat-like_dom_sf"/>
</dbReference>
<dbReference type="Pfam" id="PF20703">
    <property type="entry name" value="nSTAND1"/>
    <property type="match status" value="1"/>
</dbReference>
<reference evidence="3" key="1">
    <citation type="submission" date="2021-01" db="EMBL/GenBank/DDBJ databases">
        <title>Whole genome shotgun sequence of Planobispora takensis NBRC 109077.</title>
        <authorList>
            <person name="Komaki H."/>
            <person name="Tamura T."/>
        </authorList>
    </citation>
    <scope>NUCLEOTIDE SEQUENCE</scope>
    <source>
        <strain evidence="3">NBRC 109077</strain>
    </source>
</reference>
<dbReference type="GO" id="GO:0004672">
    <property type="term" value="F:protein kinase activity"/>
    <property type="evidence" value="ECO:0007669"/>
    <property type="project" value="InterPro"/>
</dbReference>
<organism evidence="3 4">
    <name type="scientific">Planobispora takensis</name>
    <dbReference type="NCBI Taxonomy" id="1367882"/>
    <lineage>
        <taxon>Bacteria</taxon>
        <taxon>Bacillati</taxon>
        <taxon>Actinomycetota</taxon>
        <taxon>Actinomycetes</taxon>
        <taxon>Streptosporangiales</taxon>
        <taxon>Streptosporangiaceae</taxon>
        <taxon>Planobispora</taxon>
    </lineage>
</organism>
<dbReference type="PANTHER" id="PTHR19879">
    <property type="entry name" value="TRANSCRIPTION INITIATION FACTOR TFIID"/>
    <property type="match status" value="1"/>
</dbReference>
<dbReference type="InterPro" id="IPR001680">
    <property type="entry name" value="WD40_rpt"/>
</dbReference>
<dbReference type="SMART" id="SM00220">
    <property type="entry name" value="S_TKc"/>
    <property type="match status" value="1"/>
</dbReference>
<gene>
    <name evidence="3" type="ORF">Pta02_56850</name>
</gene>
<dbReference type="CDD" id="cd14014">
    <property type="entry name" value="STKc_PknB_like"/>
    <property type="match status" value="1"/>
</dbReference>
<dbReference type="InterPro" id="IPR011047">
    <property type="entry name" value="Quinoprotein_ADH-like_sf"/>
</dbReference>
<feature type="repeat" description="WD" evidence="1">
    <location>
        <begin position="1000"/>
        <end position="1041"/>
    </location>
</feature>
<dbReference type="AlphaFoldDB" id="A0A8J3T071"/>
<evidence type="ECO:0000313" key="4">
    <source>
        <dbReference type="Proteomes" id="UP000634476"/>
    </source>
</evidence>
<dbReference type="PROSITE" id="PS50082">
    <property type="entry name" value="WD_REPEATS_2"/>
    <property type="match status" value="2"/>
</dbReference>
<proteinExistence type="predicted"/>
<dbReference type="PROSITE" id="PS00108">
    <property type="entry name" value="PROTEIN_KINASE_ST"/>
    <property type="match status" value="1"/>
</dbReference>
<feature type="repeat" description="WD" evidence="1">
    <location>
        <begin position="1045"/>
        <end position="1086"/>
    </location>
</feature>
<dbReference type="InterPro" id="IPR008271">
    <property type="entry name" value="Ser/Thr_kinase_AS"/>
</dbReference>
<keyword evidence="1" id="KW-0853">WD repeat</keyword>
<dbReference type="RefSeq" id="WP_203877951.1">
    <property type="nucleotide sequence ID" value="NZ_BOOK01000040.1"/>
</dbReference>
<dbReference type="EMBL" id="BOOK01000040">
    <property type="protein sequence ID" value="GII03677.1"/>
    <property type="molecule type" value="Genomic_DNA"/>
</dbReference>